<dbReference type="InterPro" id="IPR035093">
    <property type="entry name" value="RelE/ParE_toxin_dom_sf"/>
</dbReference>
<evidence type="ECO:0000313" key="2">
    <source>
        <dbReference type="EMBL" id="ADY52859.1"/>
    </source>
</evidence>
<sequence>MAKKLVIWTQTAIKQRREILKYWTSRNKSTTYAEKLIKLIEKRTSVIAKNPESGKTTNHLDTREAAMGNFSIYYRIIDPHIYITSFWDNRQDPEKFIELLIPSINFPVKSPTAVHLASSFVCHLSFVKTMNNDQRISNNKHKNSLYLLKSRNKTLWKL</sequence>
<dbReference type="KEGG" id="psn:Pedsa_2311"/>
<dbReference type="EMBL" id="CP002545">
    <property type="protein sequence ID" value="ADY52859.1"/>
    <property type="molecule type" value="Genomic_DNA"/>
</dbReference>
<reference evidence="2 3" key="1">
    <citation type="journal article" date="2011" name="Stand. Genomic Sci.">
        <title>Complete genome sequence of the gliding, heparinolytic Pedobacter saltans type strain (113).</title>
        <authorList>
            <person name="Liolios K."/>
            <person name="Sikorski J."/>
            <person name="Lu M."/>
            <person name="Nolan M."/>
            <person name="Lapidus A."/>
            <person name="Lucas S."/>
            <person name="Hammon N."/>
            <person name="Deshpande S."/>
            <person name="Cheng J.F."/>
            <person name="Tapia R."/>
            <person name="Han C."/>
            <person name="Goodwin L."/>
            <person name="Pitluck S."/>
            <person name="Huntemann M."/>
            <person name="Ivanova N."/>
            <person name="Pagani I."/>
            <person name="Mavromatis K."/>
            <person name="Ovchinikova G."/>
            <person name="Pati A."/>
            <person name="Chen A."/>
            <person name="Palaniappan K."/>
            <person name="Land M."/>
            <person name="Hauser L."/>
            <person name="Brambilla E.M."/>
            <person name="Kotsyurbenko O."/>
            <person name="Rohde M."/>
            <person name="Tindall B.J."/>
            <person name="Abt B."/>
            <person name="Goker M."/>
            <person name="Detter J.C."/>
            <person name="Woyke T."/>
            <person name="Bristow J."/>
            <person name="Eisen J.A."/>
            <person name="Markowitz V."/>
            <person name="Hugenholtz P."/>
            <person name="Klenk H.P."/>
            <person name="Kyrpides N.C."/>
        </authorList>
    </citation>
    <scope>NUCLEOTIDE SEQUENCE [LARGE SCALE GENOMIC DNA]</scope>
    <source>
        <strain evidence="3">ATCC 51119 / DSM 12145 / JCM 21818 / LMG 10337 / NBRC 100064 / NCIMB 13643</strain>
    </source>
</reference>
<dbReference type="STRING" id="762903.Pedsa_2311"/>
<protein>
    <submittedName>
        <fullName evidence="2">Plasmid stabilization system</fullName>
    </submittedName>
</protein>
<dbReference type="RefSeq" id="WP_013633345.1">
    <property type="nucleotide sequence ID" value="NC_015177.1"/>
</dbReference>
<dbReference type="Gene3D" id="3.30.2310.20">
    <property type="entry name" value="RelE-like"/>
    <property type="match status" value="1"/>
</dbReference>
<dbReference type="OrthoDB" id="1098070at2"/>
<dbReference type="AlphaFoldDB" id="F0SD73"/>
<dbReference type="Proteomes" id="UP000000310">
    <property type="component" value="Chromosome"/>
</dbReference>
<evidence type="ECO:0000313" key="3">
    <source>
        <dbReference type="Proteomes" id="UP000000310"/>
    </source>
</evidence>
<dbReference type="Pfam" id="PF05016">
    <property type="entry name" value="ParE_toxin"/>
    <property type="match status" value="1"/>
</dbReference>
<keyword evidence="1" id="KW-1277">Toxin-antitoxin system</keyword>
<dbReference type="eggNOG" id="COG3668">
    <property type="taxonomic scope" value="Bacteria"/>
</dbReference>
<keyword evidence="3" id="KW-1185">Reference proteome</keyword>
<evidence type="ECO:0000256" key="1">
    <source>
        <dbReference type="ARBA" id="ARBA00022649"/>
    </source>
</evidence>
<dbReference type="HOGENOM" id="CLU_1667908_0_0_10"/>
<accession>F0SD73</accession>
<gene>
    <name evidence="2" type="ordered locus">Pedsa_2311</name>
</gene>
<reference evidence="3" key="2">
    <citation type="submission" date="2011-02" db="EMBL/GenBank/DDBJ databases">
        <title>The complete genome of Pedobacter saltans DSM 12145.</title>
        <authorList>
            <consortium name="US DOE Joint Genome Institute (JGI-PGF)"/>
            <person name="Lucas S."/>
            <person name="Copeland A."/>
            <person name="Lapidus A."/>
            <person name="Bruce D."/>
            <person name="Goodwin L."/>
            <person name="Pitluck S."/>
            <person name="Kyrpides N."/>
            <person name="Mavromatis K."/>
            <person name="Pagani I."/>
            <person name="Ivanova N."/>
            <person name="Ovchinnikova G."/>
            <person name="Lu M."/>
            <person name="Detter J.C."/>
            <person name="Han C."/>
            <person name="Land M."/>
            <person name="Hauser L."/>
            <person name="Markowitz V."/>
            <person name="Cheng J.-F."/>
            <person name="Hugenholtz P."/>
            <person name="Woyke T."/>
            <person name="Wu D."/>
            <person name="Tindall B."/>
            <person name="Pomrenke H.G."/>
            <person name="Brambilla E."/>
            <person name="Klenk H.-P."/>
            <person name="Eisen J.A."/>
        </authorList>
    </citation>
    <scope>NUCLEOTIDE SEQUENCE [LARGE SCALE GENOMIC DNA]</scope>
    <source>
        <strain evidence="3">ATCC 51119 / DSM 12145 / JCM 21818 / LMG 10337 / NBRC 100064 / NCIMB 13643</strain>
    </source>
</reference>
<name>F0SD73_PSESL</name>
<proteinExistence type="predicted"/>
<organism evidence="2 3">
    <name type="scientific">Pseudopedobacter saltans (strain ATCC 51119 / DSM 12145 / JCM 21818 / CCUG 39354 / LMG 10337 / NBRC 100064 / NCIMB 13643)</name>
    <name type="common">Pedobacter saltans</name>
    <dbReference type="NCBI Taxonomy" id="762903"/>
    <lineage>
        <taxon>Bacteria</taxon>
        <taxon>Pseudomonadati</taxon>
        <taxon>Bacteroidota</taxon>
        <taxon>Sphingobacteriia</taxon>
        <taxon>Sphingobacteriales</taxon>
        <taxon>Sphingobacteriaceae</taxon>
        <taxon>Pseudopedobacter</taxon>
    </lineage>
</organism>
<dbReference type="InterPro" id="IPR007712">
    <property type="entry name" value="RelE/ParE_toxin"/>
</dbReference>